<dbReference type="InterPro" id="IPR051071">
    <property type="entry name" value="LRR-bact_E3_ubiq_ligases"/>
</dbReference>
<keyword evidence="1" id="KW-0433">Leucine-rich repeat</keyword>
<evidence type="ECO:0000256" key="1">
    <source>
        <dbReference type="ARBA" id="ARBA00022614"/>
    </source>
</evidence>
<dbReference type="PANTHER" id="PTHR47114:SF2">
    <property type="entry name" value="OLIGODENDROCYTE-MYELIN GLYCOPROTEIN"/>
    <property type="match status" value="1"/>
</dbReference>
<sequence>MQEPSNQNIFGYVGVLDLDHPVPITMEQVQNNPPHFIGLIVKNHGPNRPKLNNLNDFLINGQLPENLLDLDCDNNNISVLPELPNSLELLSCNENNIESLPNLPNSLQYLFYDENKITALPNELPNQLSALTCNDNIIQNLPPLNQLINLMNLECSYNNLSEIPNFYLPSAEDNSGGLETLNCSYNKIIGLPILPRNLIDFNCSNNQIFSLPELPLKLIKLNFSSNLIIGSIENINFPATLKKLNLSDCQITSLPKVLPLKLKELDCSNNQIVSLPKVLPNNLKKFNCSNNKITYLPDLPKSLRVLFCKENKFNEESINKIIAFYELARYLFIFV</sequence>
<evidence type="ECO:0000256" key="2">
    <source>
        <dbReference type="ARBA" id="ARBA00022737"/>
    </source>
</evidence>
<organism evidence="3">
    <name type="scientific">viral metagenome</name>
    <dbReference type="NCBI Taxonomy" id="1070528"/>
    <lineage>
        <taxon>unclassified sequences</taxon>
        <taxon>metagenomes</taxon>
        <taxon>organismal metagenomes</taxon>
    </lineage>
</organism>
<dbReference type="InterPro" id="IPR032675">
    <property type="entry name" value="LRR_dom_sf"/>
</dbReference>
<dbReference type="Gene3D" id="3.80.10.10">
    <property type="entry name" value="Ribonuclease Inhibitor"/>
    <property type="match status" value="2"/>
</dbReference>
<dbReference type="Pfam" id="PF12799">
    <property type="entry name" value="LRR_4"/>
    <property type="match status" value="1"/>
</dbReference>
<dbReference type="PROSITE" id="PS51450">
    <property type="entry name" value="LRR"/>
    <property type="match status" value="3"/>
</dbReference>
<proteinExistence type="predicted"/>
<dbReference type="InterPro" id="IPR001611">
    <property type="entry name" value="Leu-rich_rpt"/>
</dbReference>
<evidence type="ECO:0000313" key="3">
    <source>
        <dbReference type="EMBL" id="QHU19260.1"/>
    </source>
</evidence>
<dbReference type="PANTHER" id="PTHR47114">
    <property type="match status" value="1"/>
</dbReference>
<dbReference type="AlphaFoldDB" id="A0A6C0KRA0"/>
<protein>
    <submittedName>
        <fullName evidence="3">Uncharacterized protein</fullName>
    </submittedName>
</protein>
<dbReference type="Pfam" id="PF00560">
    <property type="entry name" value="LRR_1"/>
    <property type="match status" value="1"/>
</dbReference>
<dbReference type="SMART" id="SM00364">
    <property type="entry name" value="LRR_BAC"/>
    <property type="match status" value="10"/>
</dbReference>
<dbReference type="SUPFAM" id="SSF52058">
    <property type="entry name" value="L domain-like"/>
    <property type="match status" value="1"/>
</dbReference>
<reference evidence="3" key="1">
    <citation type="journal article" date="2020" name="Nature">
        <title>Giant virus diversity and host interactions through global metagenomics.</title>
        <authorList>
            <person name="Schulz F."/>
            <person name="Roux S."/>
            <person name="Paez-Espino D."/>
            <person name="Jungbluth S."/>
            <person name="Walsh D.A."/>
            <person name="Denef V.J."/>
            <person name="McMahon K.D."/>
            <person name="Konstantinidis K.T."/>
            <person name="Eloe-Fadrosh E.A."/>
            <person name="Kyrpides N.C."/>
            <person name="Woyke T."/>
        </authorList>
    </citation>
    <scope>NUCLEOTIDE SEQUENCE</scope>
    <source>
        <strain evidence="3">GVMAG-S-3300013014-104</strain>
    </source>
</reference>
<name>A0A6C0KRA0_9ZZZZ</name>
<dbReference type="InterPro" id="IPR025875">
    <property type="entry name" value="Leu-rich_rpt_4"/>
</dbReference>
<keyword evidence="2" id="KW-0677">Repeat</keyword>
<dbReference type="EMBL" id="MN740946">
    <property type="protein sequence ID" value="QHU19260.1"/>
    <property type="molecule type" value="Genomic_DNA"/>
</dbReference>
<accession>A0A6C0KRA0</accession>